<evidence type="ECO:0000256" key="1">
    <source>
        <dbReference type="SAM" id="MobiDB-lite"/>
    </source>
</evidence>
<dbReference type="Proteomes" id="UP000277928">
    <property type="component" value="Unassembled WGS sequence"/>
</dbReference>
<feature type="region of interest" description="Disordered" evidence="1">
    <location>
        <begin position="275"/>
        <end position="302"/>
    </location>
</feature>
<accession>A0A3P6TJP2</accession>
<feature type="compositionally biased region" description="Low complexity" evidence="1">
    <location>
        <begin position="82"/>
        <end position="114"/>
    </location>
</feature>
<evidence type="ECO:0000313" key="2">
    <source>
        <dbReference type="EMBL" id="VDK81175.1"/>
    </source>
</evidence>
<proteinExistence type="predicted"/>
<feature type="compositionally biased region" description="Low complexity" evidence="1">
    <location>
        <begin position="142"/>
        <end position="157"/>
    </location>
</feature>
<organism evidence="2 3">
    <name type="scientific">Litomosoides sigmodontis</name>
    <name type="common">Filarial nematode worm</name>
    <dbReference type="NCBI Taxonomy" id="42156"/>
    <lineage>
        <taxon>Eukaryota</taxon>
        <taxon>Metazoa</taxon>
        <taxon>Ecdysozoa</taxon>
        <taxon>Nematoda</taxon>
        <taxon>Chromadorea</taxon>
        <taxon>Rhabditida</taxon>
        <taxon>Spirurina</taxon>
        <taxon>Spiruromorpha</taxon>
        <taxon>Filarioidea</taxon>
        <taxon>Onchocercidae</taxon>
        <taxon>Litomosoides</taxon>
    </lineage>
</organism>
<feature type="compositionally biased region" description="Basic and acidic residues" evidence="1">
    <location>
        <begin position="171"/>
        <end position="180"/>
    </location>
</feature>
<evidence type="ECO:0000313" key="3">
    <source>
        <dbReference type="Proteomes" id="UP000277928"/>
    </source>
</evidence>
<dbReference type="STRING" id="42156.A0A3P6TJP2"/>
<sequence>MASVYMAIGWYESWSRTTEHLQLIRNCPLRSLNEMSDSDPSPLLTKQAACGVATTADNSVSIVTCTGASTLACNNSDSFTKTATTVTPSSSSSSVSDSTLATSASSNTSMPSSNKNVISDNKNAASINLVGNGTAVPATITSTSSSVETTSSTSSTPQPTPKSRRKPTSRTKKDATDKTKTVAAVVSSSATQMVPQTPLMLTSASPGQFMLVHHNGQCYMMSATQYFGANQQIAAVRPVVPETQQQFPAPTVSCTSTVTKTQNFFKVIQRKQIQSAQNSKDTESAQKSDSQQQYGHMHPTLI</sequence>
<dbReference type="OrthoDB" id="10604895at2759"/>
<feature type="region of interest" description="Disordered" evidence="1">
    <location>
        <begin position="142"/>
        <end position="180"/>
    </location>
</feature>
<keyword evidence="3" id="KW-1185">Reference proteome</keyword>
<reference evidence="2 3" key="1">
    <citation type="submission" date="2018-08" db="EMBL/GenBank/DDBJ databases">
        <authorList>
            <person name="Laetsch R D."/>
            <person name="Stevens L."/>
            <person name="Kumar S."/>
            <person name="Blaxter L. M."/>
        </authorList>
    </citation>
    <scope>NUCLEOTIDE SEQUENCE [LARGE SCALE GENOMIC DNA]</scope>
</reference>
<gene>
    <name evidence="2" type="ORF">NLS_LOCUS5213</name>
</gene>
<dbReference type="AlphaFoldDB" id="A0A3P6TJP2"/>
<name>A0A3P6TJP2_LITSI</name>
<dbReference type="EMBL" id="UYRX01000376">
    <property type="protein sequence ID" value="VDK81175.1"/>
    <property type="molecule type" value="Genomic_DNA"/>
</dbReference>
<feature type="region of interest" description="Disordered" evidence="1">
    <location>
        <begin position="82"/>
        <end position="117"/>
    </location>
</feature>
<protein>
    <submittedName>
        <fullName evidence="2">Uncharacterized protein</fullName>
    </submittedName>
</protein>